<dbReference type="STRING" id="645991.Sgly_2776"/>
<dbReference type="OrthoDB" id="9800746at2"/>
<dbReference type="PANTHER" id="PTHR33712">
    <property type="entry name" value="LIGHT-INDEPENDENT PROTOCHLOROPHYLLIDE REDUCTASE SUBUNIT B"/>
    <property type="match status" value="1"/>
</dbReference>
<dbReference type="HOGENOM" id="CLU_025876_4_0_9"/>
<dbReference type="RefSeq" id="WP_013625867.1">
    <property type="nucleotide sequence ID" value="NC_015172.1"/>
</dbReference>
<dbReference type="GO" id="GO:0016491">
    <property type="term" value="F:oxidoreductase activity"/>
    <property type="evidence" value="ECO:0007669"/>
    <property type="project" value="InterPro"/>
</dbReference>
<evidence type="ECO:0000313" key="3">
    <source>
        <dbReference type="Proteomes" id="UP000007488"/>
    </source>
</evidence>
<keyword evidence="3" id="KW-1185">Reference proteome</keyword>
<dbReference type="SUPFAM" id="SSF53807">
    <property type="entry name" value="Helical backbone' metal receptor"/>
    <property type="match status" value="1"/>
</dbReference>
<evidence type="ECO:0000313" key="2">
    <source>
        <dbReference type="EMBL" id="ADY57047.1"/>
    </source>
</evidence>
<reference evidence="2 3" key="1">
    <citation type="journal article" date="2011" name="Stand. Genomic Sci.">
        <title>Complete genome sequence of Syntrophobotulus glycolicus type strain (FlGlyR).</title>
        <authorList>
            <person name="Han C."/>
            <person name="Mwirichia R."/>
            <person name="Chertkov O."/>
            <person name="Held B."/>
            <person name="Lapidus A."/>
            <person name="Nolan M."/>
            <person name="Lucas S."/>
            <person name="Hammon N."/>
            <person name="Deshpande S."/>
            <person name="Cheng J.F."/>
            <person name="Tapia R."/>
            <person name="Goodwin L."/>
            <person name="Pitluck S."/>
            <person name="Huntemann M."/>
            <person name="Liolios K."/>
            <person name="Ivanova N."/>
            <person name="Pagani I."/>
            <person name="Mavromatis K."/>
            <person name="Ovchinikova G."/>
            <person name="Pati A."/>
            <person name="Chen A."/>
            <person name="Palaniappan K."/>
            <person name="Land M."/>
            <person name="Hauser L."/>
            <person name="Brambilla E.M."/>
            <person name="Rohde M."/>
            <person name="Spring S."/>
            <person name="Sikorski J."/>
            <person name="Goker M."/>
            <person name="Woyke T."/>
            <person name="Bristow J."/>
            <person name="Eisen J.A."/>
            <person name="Markowitz V."/>
            <person name="Hugenholtz P."/>
            <person name="Kyrpides N.C."/>
            <person name="Klenk H.P."/>
            <person name="Detter J.C."/>
        </authorList>
    </citation>
    <scope>NUCLEOTIDE SEQUENCE [LARGE SCALE GENOMIC DNA]</scope>
    <source>
        <strain evidence="3">DSM 8271 / FlGlyR</strain>
    </source>
</reference>
<organism evidence="2 3">
    <name type="scientific">Syntrophobotulus glycolicus (strain DSM 8271 / FlGlyR)</name>
    <dbReference type="NCBI Taxonomy" id="645991"/>
    <lineage>
        <taxon>Bacteria</taxon>
        <taxon>Bacillati</taxon>
        <taxon>Bacillota</taxon>
        <taxon>Clostridia</taxon>
        <taxon>Eubacteriales</taxon>
        <taxon>Desulfitobacteriaceae</taxon>
        <taxon>Syntrophobotulus</taxon>
    </lineage>
</organism>
<sequence length="438" mass="48321">MGSYVEQLRHVCALGGYQSVLAVEKAVPVLHAGPGCGAKLWTTLGLQNGCQGSGHSGGHSIPCTNVTEKEVIFGGTDRLREVLSNSFKIMDADLYVVLTGCTSDIVGDDVGEVVGEFRDQGYPVIFAETGGFKGSNLFGHELVLEALISQYLEPAEEIEEGLINIWSVVPFQDTFWAGNLEELSRLVGLLGLKPNVIFGPGNGLKALNKVPKAQYNLLLSPWVGLKNVIQLKEKFGTPYIHYPVLPIGPTETGKFLRKLAEATGIPAQKAEDVIKQQEDKYYYYIERSADAFLESRLLPKHFVTVTDSFYSLGIARFLVNDLGLLPNKQFITDNAPEEHRAGIQKEFEHFVDGIKAEVTFTNDGGEVREELKKIKFRGRPLILGSAWDRVVARELNGYQLSVSTPISDRMVLSRAYVGYEGALRLTEDIYSVILNSFQ</sequence>
<dbReference type="AlphaFoldDB" id="F0SXY6"/>
<dbReference type="InterPro" id="IPR050152">
    <property type="entry name" value="ChlB/BchB/BchZ"/>
</dbReference>
<feature type="domain" description="Nitrogenase/oxidoreductase component 1" evidence="1">
    <location>
        <begin position="19"/>
        <end position="433"/>
    </location>
</feature>
<protein>
    <submittedName>
        <fullName evidence="2">Oxidoreductase/nitrogenase component 1</fullName>
    </submittedName>
</protein>
<evidence type="ECO:0000259" key="1">
    <source>
        <dbReference type="Pfam" id="PF00148"/>
    </source>
</evidence>
<name>F0SXY6_SYNGF</name>
<dbReference type="EMBL" id="CP002547">
    <property type="protein sequence ID" value="ADY57047.1"/>
    <property type="molecule type" value="Genomic_DNA"/>
</dbReference>
<dbReference type="InterPro" id="IPR000510">
    <property type="entry name" value="Nase/OxRdtase_comp1"/>
</dbReference>
<dbReference type="PANTHER" id="PTHR33712:SF7">
    <property type="entry name" value="LIGHT-INDEPENDENT PROTOCHLOROPHYLLIDE REDUCTASE SUBUNIT B"/>
    <property type="match status" value="1"/>
</dbReference>
<proteinExistence type="predicted"/>
<dbReference type="Pfam" id="PF00148">
    <property type="entry name" value="Oxidored_nitro"/>
    <property type="match status" value="1"/>
</dbReference>
<dbReference type="Proteomes" id="UP000007488">
    <property type="component" value="Chromosome"/>
</dbReference>
<dbReference type="KEGG" id="sgy:Sgly_2776"/>
<dbReference type="eggNOG" id="COG2710">
    <property type="taxonomic scope" value="Bacteria"/>
</dbReference>
<gene>
    <name evidence="2" type="ordered locus">Sgly_2776</name>
</gene>
<accession>F0SXY6</accession>
<reference evidence="3" key="2">
    <citation type="submission" date="2011-02" db="EMBL/GenBank/DDBJ databases">
        <title>The complete genome of Syntrophobotulus glycolicus DSM 8271.</title>
        <authorList>
            <person name="Lucas S."/>
            <person name="Copeland A."/>
            <person name="Lapidus A."/>
            <person name="Bruce D."/>
            <person name="Goodwin L."/>
            <person name="Pitluck S."/>
            <person name="Kyrpides N."/>
            <person name="Mavromatis K."/>
            <person name="Pagani I."/>
            <person name="Ivanova N."/>
            <person name="Mikhailova N."/>
            <person name="Chertkov O."/>
            <person name="Held B."/>
            <person name="Detter J.C."/>
            <person name="Tapia R."/>
            <person name="Han C."/>
            <person name="Land M."/>
            <person name="Hauser L."/>
            <person name="Markowitz V."/>
            <person name="Cheng J.-F."/>
            <person name="Hugenholtz P."/>
            <person name="Woyke T."/>
            <person name="Wu D."/>
            <person name="Spring S."/>
            <person name="Schroeder M."/>
            <person name="Brambilla E."/>
            <person name="Klenk H.-P."/>
            <person name="Eisen J.A."/>
        </authorList>
    </citation>
    <scope>NUCLEOTIDE SEQUENCE [LARGE SCALE GENOMIC DNA]</scope>
    <source>
        <strain evidence="3">DSM 8271 / FlGlyR</strain>
    </source>
</reference>
<dbReference type="Gene3D" id="3.40.50.1980">
    <property type="entry name" value="Nitrogenase molybdenum iron protein domain"/>
    <property type="match status" value="3"/>
</dbReference>